<dbReference type="RefSeq" id="WP_307824142.1">
    <property type="nucleotide sequence ID" value="NZ_BAAAIY010000003.1"/>
</dbReference>
<reference evidence="5" key="1">
    <citation type="journal article" date="2019" name="Int. J. Syst. Evol. Microbiol.">
        <title>The Global Catalogue of Microorganisms (GCM) 10K type strain sequencing project: providing services to taxonomists for standard genome sequencing and annotation.</title>
        <authorList>
            <consortium name="The Broad Institute Genomics Platform"/>
            <consortium name="The Broad Institute Genome Sequencing Center for Infectious Disease"/>
            <person name="Wu L."/>
            <person name="Ma J."/>
        </authorList>
    </citation>
    <scope>NUCLEOTIDE SEQUENCE [LARGE SCALE GENOMIC DNA]</scope>
    <source>
        <strain evidence="5">CCUG 47105</strain>
    </source>
</reference>
<keyword evidence="2 4" id="KW-0418">Kinase</keyword>
<proteinExistence type="predicted"/>
<organism evidence="4 5">
    <name type="scientific">Oerskovia paurometabola</name>
    <dbReference type="NCBI Taxonomy" id="162170"/>
    <lineage>
        <taxon>Bacteria</taxon>
        <taxon>Bacillati</taxon>
        <taxon>Actinomycetota</taxon>
        <taxon>Actinomycetes</taxon>
        <taxon>Micrococcales</taxon>
        <taxon>Cellulomonadaceae</taxon>
        <taxon>Oerskovia</taxon>
    </lineage>
</organism>
<dbReference type="PANTHER" id="PTHR42774:SF3">
    <property type="entry name" value="KETOHEXOKINASE"/>
    <property type="match status" value="1"/>
</dbReference>
<evidence type="ECO:0000313" key="5">
    <source>
        <dbReference type="Proteomes" id="UP001596305"/>
    </source>
</evidence>
<sequence>MLICCGLTTFDITQVIHEMPGPDQKVVATSQRATFGGPAANAAATAAALGVPVRLVTAIGAGALAEVVRAEVLATGVDLVDVTVGAAGAADAVVRGPAVSTVLVTGGTGERAVVSTNATDRPAASGDAGAVGRAFDGARSVATVGSVSVSAIGEGASGATGSTRRPSDGGRDVLLLDGHHPRLARALAERARELGVLVVLDGGSWKDGTAELVRLCDAVVLSQDFRVPGGQVEHVLEDVAALGPAFVARSRGGEPLEVLDDGRRSELPVPAAGVVVDTLGAGDVLHGAFAAEVSRGRSWEGALREASVVASRSVTFEGARGWIAH</sequence>
<dbReference type="PROSITE" id="PS00584">
    <property type="entry name" value="PFKB_KINASES_2"/>
    <property type="match status" value="1"/>
</dbReference>
<keyword evidence="1" id="KW-0808">Transferase</keyword>
<comment type="caution">
    <text evidence="4">The sequence shown here is derived from an EMBL/GenBank/DDBJ whole genome shotgun (WGS) entry which is preliminary data.</text>
</comment>
<dbReference type="Proteomes" id="UP001596305">
    <property type="component" value="Unassembled WGS sequence"/>
</dbReference>
<dbReference type="PANTHER" id="PTHR42774">
    <property type="entry name" value="PHOSPHOTRANSFERASE SYSTEM TRANSPORT PROTEIN"/>
    <property type="match status" value="1"/>
</dbReference>
<dbReference type="InterPro" id="IPR011611">
    <property type="entry name" value="PfkB_dom"/>
</dbReference>
<dbReference type="SUPFAM" id="SSF53613">
    <property type="entry name" value="Ribokinase-like"/>
    <property type="match status" value="1"/>
</dbReference>
<dbReference type="GO" id="GO:0016301">
    <property type="term" value="F:kinase activity"/>
    <property type="evidence" value="ECO:0007669"/>
    <property type="project" value="UniProtKB-KW"/>
</dbReference>
<dbReference type="EMBL" id="JBHSTM010000004">
    <property type="protein sequence ID" value="MFC6424485.1"/>
    <property type="molecule type" value="Genomic_DNA"/>
</dbReference>
<accession>A0ABW1XBQ7</accession>
<evidence type="ECO:0000256" key="2">
    <source>
        <dbReference type="ARBA" id="ARBA00022777"/>
    </source>
</evidence>
<gene>
    <name evidence="4" type="ORF">ACFP71_06590</name>
</gene>
<name>A0ABW1XBQ7_9CELL</name>
<evidence type="ECO:0000256" key="1">
    <source>
        <dbReference type="ARBA" id="ARBA00022679"/>
    </source>
</evidence>
<keyword evidence="5" id="KW-1185">Reference proteome</keyword>
<evidence type="ECO:0000259" key="3">
    <source>
        <dbReference type="Pfam" id="PF00294"/>
    </source>
</evidence>
<dbReference type="InterPro" id="IPR029056">
    <property type="entry name" value="Ribokinase-like"/>
</dbReference>
<dbReference type="Pfam" id="PF00294">
    <property type="entry name" value="PfkB"/>
    <property type="match status" value="2"/>
</dbReference>
<feature type="domain" description="Carbohydrate kinase PfkB" evidence="3">
    <location>
        <begin position="181"/>
        <end position="320"/>
    </location>
</feature>
<dbReference type="InterPro" id="IPR002173">
    <property type="entry name" value="Carboh/pur_kinase_PfkB_CS"/>
</dbReference>
<dbReference type="InterPro" id="IPR052562">
    <property type="entry name" value="Ketohexokinase-related"/>
</dbReference>
<evidence type="ECO:0000313" key="4">
    <source>
        <dbReference type="EMBL" id="MFC6424485.1"/>
    </source>
</evidence>
<dbReference type="Gene3D" id="3.40.1190.20">
    <property type="match status" value="1"/>
</dbReference>
<protein>
    <submittedName>
        <fullName evidence="4">PfkB family carbohydrate kinase</fullName>
    </submittedName>
</protein>
<feature type="domain" description="Carbohydrate kinase PfkB" evidence="3">
    <location>
        <begin position="2"/>
        <end position="79"/>
    </location>
</feature>